<sequence>MSCSITIRARQALRHRIAVPSCRLRADYTTGPNSSSSSGPGCGTGPGCGSSSDGSGSKTKASEYDKRKFQQESSKNEIEPPFDVPSGVPSGVFRCTENECLGPCAGAHKCGDYKNPEYFSYHSMSFADLNVALQRNRLPVPDARRKR</sequence>
<dbReference type="EMBL" id="JAHIBW010000005">
    <property type="protein sequence ID" value="KAG7310980.1"/>
    <property type="molecule type" value="Genomic_DNA"/>
</dbReference>
<evidence type="ECO:0000256" key="1">
    <source>
        <dbReference type="SAM" id="MobiDB-lite"/>
    </source>
</evidence>
<protein>
    <recommendedName>
        <fullName evidence="4">NADH dehydrogenase [ubiquinone] flavoprotein 3, mitochondrial</fullName>
    </recommendedName>
</protein>
<dbReference type="InterPro" id="IPR026193">
    <property type="entry name" value="NDUFV3"/>
</dbReference>
<feature type="region of interest" description="Disordered" evidence="1">
    <location>
        <begin position="28"/>
        <end position="85"/>
    </location>
</feature>
<proteinExistence type="predicted"/>
<feature type="compositionally biased region" description="Low complexity" evidence="1">
    <location>
        <begin position="29"/>
        <end position="39"/>
    </location>
</feature>
<gene>
    <name evidence="2" type="ORF">JYU34_003832</name>
</gene>
<organism evidence="2 3">
    <name type="scientific">Plutella xylostella</name>
    <name type="common">Diamondback moth</name>
    <name type="synonym">Plutella maculipennis</name>
    <dbReference type="NCBI Taxonomy" id="51655"/>
    <lineage>
        <taxon>Eukaryota</taxon>
        <taxon>Metazoa</taxon>
        <taxon>Ecdysozoa</taxon>
        <taxon>Arthropoda</taxon>
        <taxon>Hexapoda</taxon>
        <taxon>Insecta</taxon>
        <taxon>Pterygota</taxon>
        <taxon>Neoptera</taxon>
        <taxon>Endopterygota</taxon>
        <taxon>Lepidoptera</taxon>
        <taxon>Glossata</taxon>
        <taxon>Ditrysia</taxon>
        <taxon>Yponomeutoidea</taxon>
        <taxon>Plutellidae</taxon>
        <taxon>Plutella</taxon>
    </lineage>
</organism>
<keyword evidence="3" id="KW-1185">Reference proteome</keyword>
<comment type="caution">
    <text evidence="2">The sequence shown here is derived from an EMBL/GenBank/DDBJ whole genome shotgun (WGS) entry which is preliminary data.</text>
</comment>
<reference evidence="2 3" key="1">
    <citation type="submission" date="2021-06" db="EMBL/GenBank/DDBJ databases">
        <title>A haploid diamondback moth (Plutella xylostella L.) genome assembly resolves 31 chromosomes and identifies a diamide resistance mutation.</title>
        <authorList>
            <person name="Ward C.M."/>
            <person name="Perry K.D."/>
            <person name="Baker G."/>
            <person name="Powis K."/>
            <person name="Heckel D.G."/>
            <person name="Baxter S.W."/>
        </authorList>
    </citation>
    <scope>NUCLEOTIDE SEQUENCE [LARGE SCALE GENOMIC DNA]</scope>
    <source>
        <strain evidence="2 3">LV</strain>
        <tissue evidence="2">Single pupa</tissue>
    </source>
</reference>
<evidence type="ECO:0000313" key="3">
    <source>
        <dbReference type="Proteomes" id="UP000823941"/>
    </source>
</evidence>
<name>A0ABQ7R129_PLUXY</name>
<dbReference type="Pfam" id="PF15880">
    <property type="entry name" value="NDUFV3"/>
    <property type="match status" value="1"/>
</dbReference>
<feature type="compositionally biased region" description="Basic and acidic residues" evidence="1">
    <location>
        <begin position="60"/>
        <end position="78"/>
    </location>
</feature>
<evidence type="ECO:0008006" key="4">
    <source>
        <dbReference type="Google" id="ProtNLM"/>
    </source>
</evidence>
<evidence type="ECO:0000313" key="2">
    <source>
        <dbReference type="EMBL" id="KAG7310980.1"/>
    </source>
</evidence>
<accession>A0ABQ7R129</accession>
<dbReference type="Proteomes" id="UP000823941">
    <property type="component" value="Chromosome 5"/>
</dbReference>